<dbReference type="InterPro" id="IPR010071">
    <property type="entry name" value="AA_adenyl_dom"/>
</dbReference>
<dbReference type="CDD" id="cd19531">
    <property type="entry name" value="LCL_NRPS-like"/>
    <property type="match status" value="1"/>
</dbReference>
<dbReference type="InterPro" id="IPR042099">
    <property type="entry name" value="ANL_N_sf"/>
</dbReference>
<dbReference type="Pfam" id="PF00550">
    <property type="entry name" value="PP-binding"/>
    <property type="match status" value="1"/>
</dbReference>
<dbReference type="Proteomes" id="UP001553843">
    <property type="component" value="Unassembled WGS sequence"/>
</dbReference>
<dbReference type="SUPFAM" id="SSF47336">
    <property type="entry name" value="ACP-like"/>
    <property type="match status" value="1"/>
</dbReference>
<evidence type="ECO:0000256" key="3">
    <source>
        <dbReference type="ARBA" id="ARBA00022553"/>
    </source>
</evidence>
<dbReference type="InterPro" id="IPR006162">
    <property type="entry name" value="Ppantetheine_attach_site"/>
</dbReference>
<protein>
    <submittedName>
        <fullName evidence="7">Amino acid adenylation domain-containing protein</fullName>
    </submittedName>
</protein>
<dbReference type="PROSITE" id="PS00012">
    <property type="entry name" value="PHOSPHOPANTETHEINE"/>
    <property type="match status" value="1"/>
</dbReference>
<evidence type="ECO:0000256" key="5">
    <source>
        <dbReference type="ARBA" id="ARBA00023194"/>
    </source>
</evidence>
<name>A0ABV3LLX2_9ACTN</name>
<feature type="domain" description="Carrier" evidence="6">
    <location>
        <begin position="1102"/>
        <end position="1176"/>
    </location>
</feature>
<evidence type="ECO:0000256" key="2">
    <source>
        <dbReference type="ARBA" id="ARBA00022450"/>
    </source>
</evidence>
<dbReference type="RefSeq" id="WP_359777074.1">
    <property type="nucleotide sequence ID" value="NZ_JBEYRR010000003.1"/>
</dbReference>
<dbReference type="InterPro" id="IPR009081">
    <property type="entry name" value="PP-bd_ACP"/>
</dbReference>
<dbReference type="PANTHER" id="PTHR45527">
    <property type="entry name" value="NONRIBOSOMAL PEPTIDE SYNTHETASE"/>
    <property type="match status" value="1"/>
</dbReference>
<dbReference type="EMBL" id="JBEYRS010000001">
    <property type="protein sequence ID" value="MEW2360473.1"/>
    <property type="molecule type" value="Genomic_DNA"/>
</dbReference>
<dbReference type="NCBIfam" id="TIGR01720">
    <property type="entry name" value="NRPS-para261"/>
    <property type="match status" value="1"/>
</dbReference>
<dbReference type="InterPro" id="IPR020845">
    <property type="entry name" value="AMP-binding_CS"/>
</dbReference>
<sequence>MTRNHPSMADRFSALSSEQRVRLMRRLVEAGRTQEIPRVVPPRDSAGAVPLSPAQRDLWVYESLYPGTPALNLCCAYHFDAADGPVDPAHLEAALTLVQSHHDILRTRISGTADDPRVDFPDEGPFLLEREDLRGTATTIEQAFRAFRRRPFDLTADRLIRGRFVRVDDTRTTLMLSLHHIITDWWSFDVLQSEFAEAYRAVREGTEPKLSRPAIQYADFASWQGELEAAGVFDDRLAFWRRYLADPPGPLTVPGHGDPEAGGDDGIVQIRFRVDADTTRAVRALARERGASVYVVLMTAFAVLAHRVTGTDDLVLGTPVANRSAKGLDQVIGYVMNAVPTRWRITEGDSFADVLARFGADFPALMAGADLPVGRIVSAAAPERSAGRSPLFQWVFMHLTEQPSVSAVREFAEPERIHTGGEHDLVGVVRDSGDGMDGSFEIRTDLFAPAAVARWADSYLTLLRHVTAAPAAPLRDLDVLPGAERRRLLALAHGPAAPAPESLPDMVARHAARTPEAPALEADGTHLTYAQLDDRVDRLAAHLVRHGAGPERTVALALGRGADLPVAALAVQRAGAAYLPVDPDHPAERVRRVLDDAEPVLLITDARTAAAGVLPPTDVPPLVLGDDEQGDAYVGEPLAPAPAAVQRGGAASLPVAPDHPAEHGGAYAGEPLAPAPAAVQRAGAAYLPVDPDHPAEHGDAYAGEPLAPVSAAVQRAGAASLPVDPDHPAEHGGAYTGEPLAPAPLDPAHAAYVIHTSGSTGTPKGVVVTHAGIAALTRGLTDRFALDAEARVLQLGSPAFDISVAEMCMAFGPGATLVVPPPGPLVGEGLGAVLAERRISCAMVPPSVLATVPEGPYPALRALAVGAEACPPALVARWAVAGRRVHNAYGPTEATVAATLSGPLTADGTAPPLGTPAPGTAAHVLDARLRPAPTGVAGELYLSSPGLARGYLHRPGATAERFVADPYGPPGSRMYRTGDLAYRDDDGTLHYLGRTDDQIKLRGLRVEPGEIAEALTRHPSVARAAAAVREDADGRPQLTGYAVPAPGHTVDPTALLAHAATLLPAHMVPSDVVELPELPLTRSGKLDRAALPAPRAAAATRAPASAREKELCGLFARVLGVGEVGADDDFFRLGGDSIMAIQLAGHASAAGLVLAPRDVFTLRTPAQLAVHARSSDGAGPEASDTGVGRFPLTPVMRWWREQGGDPWAFTQSMAFPVPPGTGQERIEAAVRGLTRRHGALRMRLLAPEAEMEVVEEAPPGVGVARVEVADEAEARARARKSAAGIRLAPEDGEMLRAVWFDAGPGRRGLLLLTVHHLAVDGVSWRVIGPEVAAALSGAPADATAAPATSFPRWAGLLAEEAVRPERAAEAQWWHSRLAAADEARFTAGRGARSRRAALTVELPADLTAAALTTLPAAFNCGPDAVLLTALVSAAVRSRGTGTGLLVHLEGHGRQALSAAADVSRTVGWFTTQYPVLLDPSAPGSGGTGRGAAVEALKAVKEQLRSVPDGGIGWGLLRHLNPDTAPALAELPVPDVRFNYLGRLTARDAAGGELLDAGADAVPLGHAVEIDALALEGPDGLRLEATFSYAQGVLAKDEVRELARLWREAIAVLVRETEEGGPVGATPSDFPLAGLSADQLAMLEGDLADLAEPSSTEPEDGR</sequence>
<keyword evidence="8" id="KW-1185">Reference proteome</keyword>
<dbReference type="InterPro" id="IPR020806">
    <property type="entry name" value="PKS_PP-bd"/>
</dbReference>
<dbReference type="Gene3D" id="3.30.559.10">
    <property type="entry name" value="Chloramphenicol acetyltransferase-like domain"/>
    <property type="match status" value="2"/>
</dbReference>
<dbReference type="InterPro" id="IPR010060">
    <property type="entry name" value="NRPS_synth"/>
</dbReference>
<comment type="caution">
    <text evidence="7">The sequence shown here is derived from an EMBL/GenBank/DDBJ whole genome shotgun (WGS) entry which is preliminary data.</text>
</comment>
<keyword evidence="2" id="KW-0596">Phosphopantetheine</keyword>
<keyword evidence="3" id="KW-0597">Phosphoprotein</keyword>
<evidence type="ECO:0000313" key="7">
    <source>
        <dbReference type="EMBL" id="MEW2360473.1"/>
    </source>
</evidence>
<dbReference type="Gene3D" id="1.10.1200.10">
    <property type="entry name" value="ACP-like"/>
    <property type="match status" value="1"/>
</dbReference>
<gene>
    <name evidence="7" type="ORF">AB0887_00665</name>
</gene>
<organism evidence="7 8">
    <name type="scientific">Streptomyces huasconensis</name>
    <dbReference type="NCBI Taxonomy" id="1854574"/>
    <lineage>
        <taxon>Bacteria</taxon>
        <taxon>Bacillati</taxon>
        <taxon>Actinomycetota</taxon>
        <taxon>Actinomycetes</taxon>
        <taxon>Kitasatosporales</taxon>
        <taxon>Streptomycetaceae</taxon>
        <taxon>Streptomyces</taxon>
    </lineage>
</organism>
<reference evidence="7 8" key="1">
    <citation type="submission" date="2024-06" db="EMBL/GenBank/DDBJ databases">
        <title>The Natural Products Discovery Center: Release of the First 8490 Sequenced Strains for Exploring Actinobacteria Biosynthetic Diversity.</title>
        <authorList>
            <person name="Kalkreuter E."/>
            <person name="Kautsar S.A."/>
            <person name="Yang D."/>
            <person name="Bader C.D."/>
            <person name="Teijaro C.N."/>
            <person name="Fluegel L."/>
            <person name="Davis C.M."/>
            <person name="Simpson J.R."/>
            <person name="Lauterbach L."/>
            <person name="Steele A.D."/>
            <person name="Gui C."/>
            <person name="Meng S."/>
            <person name="Li G."/>
            <person name="Viehrig K."/>
            <person name="Ye F."/>
            <person name="Su P."/>
            <person name="Kiefer A.F."/>
            <person name="Nichols A."/>
            <person name="Cepeda A.J."/>
            <person name="Yan W."/>
            <person name="Fan B."/>
            <person name="Jiang Y."/>
            <person name="Adhikari A."/>
            <person name="Zheng C.-J."/>
            <person name="Schuster L."/>
            <person name="Cowan T.M."/>
            <person name="Smanski M.J."/>
            <person name="Chevrette M.G."/>
            <person name="De Carvalho L.P.S."/>
            <person name="Shen B."/>
        </authorList>
    </citation>
    <scope>NUCLEOTIDE SEQUENCE [LARGE SCALE GENOMIC DNA]</scope>
    <source>
        <strain evidence="7 8">NPDC047833</strain>
    </source>
</reference>
<keyword evidence="4" id="KW-0677">Repeat</keyword>
<dbReference type="InterPro" id="IPR023213">
    <property type="entry name" value="CAT-like_dom_sf"/>
</dbReference>
<dbReference type="PROSITE" id="PS00455">
    <property type="entry name" value="AMP_BINDING"/>
    <property type="match status" value="1"/>
</dbReference>
<accession>A0ABV3LLX2</accession>
<dbReference type="SMART" id="SM00823">
    <property type="entry name" value="PKS_PP"/>
    <property type="match status" value="1"/>
</dbReference>
<proteinExistence type="predicted"/>
<dbReference type="Pfam" id="PF00668">
    <property type="entry name" value="Condensation"/>
    <property type="match status" value="2"/>
</dbReference>
<evidence type="ECO:0000313" key="8">
    <source>
        <dbReference type="Proteomes" id="UP001553843"/>
    </source>
</evidence>
<dbReference type="Gene3D" id="3.30.559.30">
    <property type="entry name" value="Nonribosomal peptide synthetase, condensation domain"/>
    <property type="match status" value="2"/>
</dbReference>
<dbReference type="InterPro" id="IPR045851">
    <property type="entry name" value="AMP-bd_C_sf"/>
</dbReference>
<dbReference type="Gene3D" id="3.40.50.12780">
    <property type="entry name" value="N-terminal domain of ligase-like"/>
    <property type="match status" value="2"/>
</dbReference>
<dbReference type="PANTHER" id="PTHR45527:SF1">
    <property type="entry name" value="FATTY ACID SYNTHASE"/>
    <property type="match status" value="1"/>
</dbReference>
<dbReference type="InterPro" id="IPR000873">
    <property type="entry name" value="AMP-dep_synth/lig_dom"/>
</dbReference>
<dbReference type="InterPro" id="IPR036736">
    <property type="entry name" value="ACP-like_sf"/>
</dbReference>
<evidence type="ECO:0000256" key="4">
    <source>
        <dbReference type="ARBA" id="ARBA00022737"/>
    </source>
</evidence>
<dbReference type="InterPro" id="IPR001242">
    <property type="entry name" value="Condensation_dom"/>
</dbReference>
<dbReference type="NCBIfam" id="TIGR01733">
    <property type="entry name" value="AA-adenyl-dom"/>
    <property type="match status" value="1"/>
</dbReference>
<dbReference type="InterPro" id="IPR025110">
    <property type="entry name" value="AMP-bd_C"/>
</dbReference>
<evidence type="ECO:0000256" key="1">
    <source>
        <dbReference type="ARBA" id="ARBA00001957"/>
    </source>
</evidence>
<dbReference type="PROSITE" id="PS50075">
    <property type="entry name" value="CARRIER"/>
    <property type="match status" value="1"/>
</dbReference>
<dbReference type="Pfam" id="PF13193">
    <property type="entry name" value="AMP-binding_C"/>
    <property type="match status" value="1"/>
</dbReference>
<keyword evidence="5" id="KW-0045">Antibiotic biosynthesis</keyword>
<dbReference type="SUPFAM" id="SSF52777">
    <property type="entry name" value="CoA-dependent acyltransferases"/>
    <property type="match status" value="4"/>
</dbReference>
<dbReference type="SUPFAM" id="SSF56801">
    <property type="entry name" value="Acetyl-CoA synthetase-like"/>
    <property type="match status" value="2"/>
</dbReference>
<comment type="cofactor">
    <cofactor evidence="1">
        <name>pantetheine 4'-phosphate</name>
        <dbReference type="ChEBI" id="CHEBI:47942"/>
    </cofactor>
</comment>
<dbReference type="Pfam" id="PF00501">
    <property type="entry name" value="AMP-binding"/>
    <property type="match status" value="2"/>
</dbReference>
<dbReference type="Gene3D" id="3.30.300.30">
    <property type="match status" value="1"/>
</dbReference>
<evidence type="ECO:0000259" key="6">
    <source>
        <dbReference type="PROSITE" id="PS50075"/>
    </source>
</evidence>